<comment type="caution">
    <text evidence="11">The sequence shown here is derived from an EMBL/GenBank/DDBJ whole genome shotgun (WGS) entry which is preliminary data.</text>
</comment>
<dbReference type="InterPro" id="IPR002401">
    <property type="entry name" value="Cyt_P450_E_grp-I"/>
</dbReference>
<dbReference type="GO" id="GO:0005506">
    <property type="term" value="F:iron ion binding"/>
    <property type="evidence" value="ECO:0007669"/>
    <property type="project" value="InterPro"/>
</dbReference>
<evidence type="ECO:0000256" key="7">
    <source>
        <dbReference type="ARBA" id="ARBA00023002"/>
    </source>
</evidence>
<keyword evidence="3" id="KW-0349">Heme</keyword>
<dbReference type="Gramene" id="OE9A002540T1">
    <property type="protein sequence ID" value="OE9A002540C1"/>
    <property type="gene ID" value="OE9A002540"/>
</dbReference>
<keyword evidence="5" id="KW-0479">Metal-binding</keyword>
<comment type="similarity">
    <text evidence="2">Belongs to the cytochrome P450 family.</text>
</comment>
<dbReference type="Proteomes" id="UP000594638">
    <property type="component" value="Unassembled WGS sequence"/>
</dbReference>
<keyword evidence="9" id="KW-0503">Monooxygenase</keyword>
<name>A0A8S0PFC3_OLEEU</name>
<dbReference type="GO" id="GO:0004497">
    <property type="term" value="F:monooxygenase activity"/>
    <property type="evidence" value="ECO:0007669"/>
    <property type="project" value="UniProtKB-KW"/>
</dbReference>
<keyword evidence="10" id="KW-0472">Membrane</keyword>
<evidence type="ECO:0000256" key="10">
    <source>
        <dbReference type="ARBA" id="ARBA00023136"/>
    </source>
</evidence>
<dbReference type="SUPFAM" id="SSF48264">
    <property type="entry name" value="Cytochrome P450"/>
    <property type="match status" value="1"/>
</dbReference>
<keyword evidence="6" id="KW-1133">Transmembrane helix</keyword>
<evidence type="ECO:0000256" key="8">
    <source>
        <dbReference type="ARBA" id="ARBA00023004"/>
    </source>
</evidence>
<proteinExistence type="inferred from homology"/>
<keyword evidence="7" id="KW-0560">Oxidoreductase</keyword>
<keyword evidence="4" id="KW-0812">Transmembrane</keyword>
<evidence type="ECO:0000256" key="4">
    <source>
        <dbReference type="ARBA" id="ARBA00022692"/>
    </source>
</evidence>
<dbReference type="Gene3D" id="1.10.630.10">
    <property type="entry name" value="Cytochrome P450"/>
    <property type="match status" value="1"/>
</dbReference>
<evidence type="ECO:0000256" key="3">
    <source>
        <dbReference type="ARBA" id="ARBA00022617"/>
    </source>
</evidence>
<dbReference type="PANTHER" id="PTHR24282:SF148">
    <property type="entry name" value="CYTOCHROME P450 72A15-LIKE"/>
    <property type="match status" value="1"/>
</dbReference>
<dbReference type="GO" id="GO:0020037">
    <property type="term" value="F:heme binding"/>
    <property type="evidence" value="ECO:0007669"/>
    <property type="project" value="InterPro"/>
</dbReference>
<dbReference type="GO" id="GO:0016020">
    <property type="term" value="C:membrane"/>
    <property type="evidence" value="ECO:0007669"/>
    <property type="project" value="UniProtKB-SubCell"/>
</dbReference>
<sequence>MKIEDVIEECKLFYFAGQETTANWLTWTIIVLSMHPDWQEKARHEVLRICGKKTPDLKDISHLRIISMVLQEVFRLYPPVIGLFRYTVQTTDVGGIFIPVGVEVVLPTLLLHDDPEYWGEDVEEFKPERFSEGISCKLT</sequence>
<dbReference type="PRINTS" id="PR00463">
    <property type="entry name" value="EP450I"/>
</dbReference>
<protein>
    <submittedName>
        <fullName evidence="11">Cytochrome P450 CYP72A219</fullName>
    </submittedName>
</protein>
<dbReference type="OrthoDB" id="1470350at2759"/>
<evidence type="ECO:0000256" key="2">
    <source>
        <dbReference type="ARBA" id="ARBA00010617"/>
    </source>
</evidence>
<dbReference type="AlphaFoldDB" id="A0A8S0PFC3"/>
<accession>A0A8S0PFC3</accession>
<evidence type="ECO:0000256" key="5">
    <source>
        <dbReference type="ARBA" id="ARBA00022723"/>
    </source>
</evidence>
<evidence type="ECO:0000256" key="6">
    <source>
        <dbReference type="ARBA" id="ARBA00022989"/>
    </source>
</evidence>
<dbReference type="PRINTS" id="PR00385">
    <property type="entry name" value="P450"/>
</dbReference>
<dbReference type="InterPro" id="IPR036396">
    <property type="entry name" value="Cyt_P450_sf"/>
</dbReference>
<dbReference type="InterPro" id="IPR001128">
    <property type="entry name" value="Cyt_P450"/>
</dbReference>
<evidence type="ECO:0000313" key="11">
    <source>
        <dbReference type="EMBL" id="CAA2942127.1"/>
    </source>
</evidence>
<gene>
    <name evidence="11" type="ORF">OLEA9_A002540</name>
</gene>
<organism evidence="11 12">
    <name type="scientific">Olea europaea subsp. europaea</name>
    <dbReference type="NCBI Taxonomy" id="158383"/>
    <lineage>
        <taxon>Eukaryota</taxon>
        <taxon>Viridiplantae</taxon>
        <taxon>Streptophyta</taxon>
        <taxon>Embryophyta</taxon>
        <taxon>Tracheophyta</taxon>
        <taxon>Spermatophyta</taxon>
        <taxon>Magnoliopsida</taxon>
        <taxon>eudicotyledons</taxon>
        <taxon>Gunneridae</taxon>
        <taxon>Pentapetalae</taxon>
        <taxon>asterids</taxon>
        <taxon>lamiids</taxon>
        <taxon>Lamiales</taxon>
        <taxon>Oleaceae</taxon>
        <taxon>Oleeae</taxon>
        <taxon>Olea</taxon>
    </lineage>
</organism>
<dbReference type="PANTHER" id="PTHR24282">
    <property type="entry name" value="CYTOCHROME P450 FAMILY MEMBER"/>
    <property type="match status" value="1"/>
</dbReference>
<reference evidence="11 12" key="1">
    <citation type="submission" date="2019-12" db="EMBL/GenBank/DDBJ databases">
        <authorList>
            <person name="Alioto T."/>
            <person name="Alioto T."/>
            <person name="Gomez Garrido J."/>
        </authorList>
    </citation>
    <scope>NUCLEOTIDE SEQUENCE [LARGE SCALE GENOMIC DNA]</scope>
</reference>
<evidence type="ECO:0000256" key="1">
    <source>
        <dbReference type="ARBA" id="ARBA00004167"/>
    </source>
</evidence>
<dbReference type="InterPro" id="IPR050665">
    <property type="entry name" value="Cytochrome_P450_Monooxygen"/>
</dbReference>
<keyword evidence="8" id="KW-0408">Iron</keyword>
<evidence type="ECO:0000256" key="9">
    <source>
        <dbReference type="ARBA" id="ARBA00023033"/>
    </source>
</evidence>
<evidence type="ECO:0000313" key="12">
    <source>
        <dbReference type="Proteomes" id="UP000594638"/>
    </source>
</evidence>
<keyword evidence="12" id="KW-1185">Reference proteome</keyword>
<dbReference type="GO" id="GO:0016705">
    <property type="term" value="F:oxidoreductase activity, acting on paired donors, with incorporation or reduction of molecular oxygen"/>
    <property type="evidence" value="ECO:0007669"/>
    <property type="project" value="InterPro"/>
</dbReference>
<dbReference type="EMBL" id="CACTIH010000051">
    <property type="protein sequence ID" value="CAA2942127.1"/>
    <property type="molecule type" value="Genomic_DNA"/>
</dbReference>
<dbReference type="Pfam" id="PF00067">
    <property type="entry name" value="p450"/>
    <property type="match status" value="1"/>
</dbReference>
<comment type="subcellular location">
    <subcellularLocation>
        <location evidence="1">Membrane</location>
        <topology evidence="1">Single-pass membrane protein</topology>
    </subcellularLocation>
</comment>